<evidence type="ECO:0000256" key="3">
    <source>
        <dbReference type="SAM" id="MobiDB-lite"/>
    </source>
</evidence>
<evidence type="ECO:0000313" key="7">
    <source>
        <dbReference type="Proteomes" id="UP000276301"/>
    </source>
</evidence>
<feature type="compositionally biased region" description="Low complexity" evidence="3">
    <location>
        <begin position="35"/>
        <end position="53"/>
    </location>
</feature>
<comment type="caution">
    <text evidence="6">The sequence shown here is derived from an EMBL/GenBank/DDBJ whole genome shotgun (WGS) entry which is preliminary data.</text>
</comment>
<protein>
    <submittedName>
        <fullName evidence="6">LacI family transcriptional regulator</fullName>
    </submittedName>
</protein>
<dbReference type="SUPFAM" id="SSF53822">
    <property type="entry name" value="Periplasmic binding protein-like I"/>
    <property type="match status" value="1"/>
</dbReference>
<dbReference type="PANTHER" id="PTHR30036">
    <property type="entry name" value="D-XYLOSE-BINDING PERIPLASMIC PROTEIN"/>
    <property type="match status" value="1"/>
</dbReference>
<evidence type="ECO:0000259" key="5">
    <source>
        <dbReference type="Pfam" id="PF13407"/>
    </source>
</evidence>
<feature type="chain" id="PRO_5039344240" evidence="4">
    <location>
        <begin position="25"/>
        <end position="368"/>
    </location>
</feature>
<dbReference type="GO" id="GO:0030288">
    <property type="term" value="C:outer membrane-bounded periplasmic space"/>
    <property type="evidence" value="ECO:0007669"/>
    <property type="project" value="TreeGrafter"/>
</dbReference>
<dbReference type="InterPro" id="IPR025997">
    <property type="entry name" value="SBP_2_dom"/>
</dbReference>
<dbReference type="Proteomes" id="UP000276301">
    <property type="component" value="Unassembled WGS sequence"/>
</dbReference>
<dbReference type="AlphaFoldDB" id="A0A498CRU0"/>
<dbReference type="EMBL" id="RCHT01000005">
    <property type="protein sequence ID" value="RLL12762.1"/>
    <property type="molecule type" value="Genomic_DNA"/>
</dbReference>
<dbReference type="PANTHER" id="PTHR30036:SF7">
    <property type="entry name" value="ABC TRANSPORTER PERIPLASMIC-BINDING PROTEIN YPHF"/>
    <property type="match status" value="1"/>
</dbReference>
<dbReference type="GO" id="GO:0030246">
    <property type="term" value="F:carbohydrate binding"/>
    <property type="evidence" value="ECO:0007669"/>
    <property type="project" value="TreeGrafter"/>
</dbReference>
<organism evidence="6 7">
    <name type="scientific">Anaerotruncus massiliensis</name>
    <name type="common">ex Liu et al. 2021</name>
    <dbReference type="NCBI Taxonomy" id="2321404"/>
    <lineage>
        <taxon>Bacteria</taxon>
        <taxon>Bacillati</taxon>
        <taxon>Bacillota</taxon>
        <taxon>Clostridia</taxon>
        <taxon>Eubacteriales</taxon>
        <taxon>Oscillospiraceae</taxon>
        <taxon>Anaerotruncus</taxon>
    </lineage>
</organism>
<comment type="similarity">
    <text evidence="2">Belongs to the bacterial solute-binding protein 2 family.</text>
</comment>
<evidence type="ECO:0000256" key="4">
    <source>
        <dbReference type="SAM" id="SignalP"/>
    </source>
</evidence>
<evidence type="ECO:0000256" key="1">
    <source>
        <dbReference type="ARBA" id="ARBA00004196"/>
    </source>
</evidence>
<accession>A0A498CRU0</accession>
<reference evidence="6 7" key="1">
    <citation type="submission" date="2018-10" db="EMBL/GenBank/DDBJ databases">
        <title>Anaerotruncus faecis sp. nov., isolated from human feces.</title>
        <authorList>
            <person name="Wang Y.-J."/>
        </authorList>
    </citation>
    <scope>NUCLEOTIDE SEQUENCE [LARGE SCALE GENOMIC DNA]</scope>
    <source>
        <strain evidence="6 7">22A2-44</strain>
    </source>
</reference>
<evidence type="ECO:0000313" key="6">
    <source>
        <dbReference type="EMBL" id="RLL12762.1"/>
    </source>
</evidence>
<dbReference type="RefSeq" id="WP_121586412.1">
    <property type="nucleotide sequence ID" value="NZ_RCHT01000005.1"/>
</dbReference>
<gene>
    <name evidence="6" type="ORF">D4A47_04955</name>
</gene>
<dbReference type="Gene3D" id="3.40.50.2300">
    <property type="match status" value="2"/>
</dbReference>
<feature type="domain" description="Periplasmic binding protein" evidence="5">
    <location>
        <begin position="62"/>
        <end position="292"/>
    </location>
</feature>
<dbReference type="InterPro" id="IPR050555">
    <property type="entry name" value="Bact_Solute-Bind_Prot2"/>
</dbReference>
<proteinExistence type="inferred from homology"/>
<sequence>MKRKLTALLLTLLMVLALPACSSAQPEPAAPEAPPASAADPAGETPAPAETPASGEKIKIAAIYRDMTQSWFIQEAAAATATAEELGMEPLIVGDSKEDPSVYVNVLDNVLSQDIQGLIVNICDQQLSKMTVDKCAEAGIPVVAVDVPLIDDAGNYLAPAIELDSYLSGKTMGEWLADYIGKNELMTEPETTGMMILAMEKVTSCVPRSDGQYDAFKAAFPEFPEENIIRIDYGGGSSDEGYNAAAATITANPQIKRWFVTAANDEGAQGATRALEQAGLDKDAVVIGLGGYHAKDEFRKDYSCFIASAYIQASVPGQESVKALYEKIANGTPIFEEYKTDKAYGVYPFSAVMVTAENFEEIMGEDAK</sequence>
<feature type="signal peptide" evidence="4">
    <location>
        <begin position="1"/>
        <end position="24"/>
    </location>
</feature>
<keyword evidence="7" id="KW-1185">Reference proteome</keyword>
<keyword evidence="4" id="KW-0732">Signal</keyword>
<dbReference type="Pfam" id="PF13407">
    <property type="entry name" value="Peripla_BP_4"/>
    <property type="match status" value="1"/>
</dbReference>
<comment type="subcellular location">
    <subcellularLocation>
        <location evidence="1">Cell envelope</location>
    </subcellularLocation>
</comment>
<feature type="region of interest" description="Disordered" evidence="3">
    <location>
        <begin position="24"/>
        <end position="53"/>
    </location>
</feature>
<dbReference type="InterPro" id="IPR028082">
    <property type="entry name" value="Peripla_BP_I"/>
</dbReference>
<name>A0A498CRU0_9FIRM</name>
<evidence type="ECO:0000256" key="2">
    <source>
        <dbReference type="ARBA" id="ARBA00007639"/>
    </source>
</evidence>